<dbReference type="InterPro" id="IPR002514">
    <property type="entry name" value="Transposase_8"/>
</dbReference>
<name>A0A4R7S0Z8_9BACT</name>
<dbReference type="GO" id="GO:0003677">
    <property type="term" value="F:DNA binding"/>
    <property type="evidence" value="ECO:0007669"/>
    <property type="project" value="InterPro"/>
</dbReference>
<comment type="caution">
    <text evidence="1">The sequence shown here is derived from an EMBL/GenBank/DDBJ whole genome shotgun (WGS) entry which is preliminary data.</text>
</comment>
<reference evidence="1 2" key="1">
    <citation type="submission" date="2019-03" db="EMBL/GenBank/DDBJ databases">
        <title>Genomic Encyclopedia of Archaeal and Bacterial Type Strains, Phase II (KMG-II): from individual species to whole genera.</title>
        <authorList>
            <person name="Goeker M."/>
        </authorList>
    </citation>
    <scope>NUCLEOTIDE SEQUENCE [LARGE SCALE GENOMIC DNA]</scope>
    <source>
        <strain evidence="1 2">ATCC 25309</strain>
    </source>
</reference>
<evidence type="ECO:0000313" key="2">
    <source>
        <dbReference type="Proteomes" id="UP000295662"/>
    </source>
</evidence>
<gene>
    <name evidence="1" type="ORF">EI77_02255</name>
</gene>
<evidence type="ECO:0000313" key="1">
    <source>
        <dbReference type="EMBL" id="TDU71136.1"/>
    </source>
</evidence>
<accession>A0A4R7S0Z8</accession>
<dbReference type="Pfam" id="PF01527">
    <property type="entry name" value="HTH_Tnp_1"/>
    <property type="match status" value="1"/>
</dbReference>
<dbReference type="GO" id="GO:0006313">
    <property type="term" value="P:DNA transposition"/>
    <property type="evidence" value="ECO:0007669"/>
    <property type="project" value="InterPro"/>
</dbReference>
<dbReference type="GO" id="GO:0004803">
    <property type="term" value="F:transposase activity"/>
    <property type="evidence" value="ECO:0007669"/>
    <property type="project" value="InterPro"/>
</dbReference>
<keyword evidence="2" id="KW-1185">Reference proteome</keyword>
<proteinExistence type="predicted"/>
<dbReference type="AlphaFoldDB" id="A0A4R7S0Z8"/>
<protein>
    <submittedName>
        <fullName evidence="1">Transposase</fullName>
    </submittedName>
</protein>
<dbReference type="Proteomes" id="UP000295662">
    <property type="component" value="Unassembled WGS sequence"/>
</dbReference>
<dbReference type="EMBL" id="SOCA01000003">
    <property type="protein sequence ID" value="TDU71136.1"/>
    <property type="molecule type" value="Genomic_DNA"/>
</dbReference>
<organism evidence="1 2">
    <name type="scientific">Prosthecobacter fusiformis</name>
    <dbReference type="NCBI Taxonomy" id="48464"/>
    <lineage>
        <taxon>Bacteria</taxon>
        <taxon>Pseudomonadati</taxon>
        <taxon>Verrucomicrobiota</taxon>
        <taxon>Verrucomicrobiia</taxon>
        <taxon>Verrucomicrobiales</taxon>
        <taxon>Verrucomicrobiaceae</taxon>
        <taxon>Prosthecobacter</taxon>
    </lineage>
</organism>
<sequence length="73" mass="8097">MPRASRYSPAEKAAILSSARAQMRAGAKIGDIATNLGVQSDSLRGWLRQQTLDMLYPQLERSQNPRARSSLPR</sequence>
<dbReference type="RefSeq" id="WP_133795319.1">
    <property type="nucleotide sequence ID" value="NZ_SOCA01000003.1"/>
</dbReference>